<dbReference type="Proteomes" id="UP001341840">
    <property type="component" value="Unassembled WGS sequence"/>
</dbReference>
<keyword evidence="3" id="KW-1185">Reference proteome</keyword>
<organism evidence="2 3">
    <name type="scientific">Stylosanthes scabra</name>
    <dbReference type="NCBI Taxonomy" id="79078"/>
    <lineage>
        <taxon>Eukaryota</taxon>
        <taxon>Viridiplantae</taxon>
        <taxon>Streptophyta</taxon>
        <taxon>Embryophyta</taxon>
        <taxon>Tracheophyta</taxon>
        <taxon>Spermatophyta</taxon>
        <taxon>Magnoliopsida</taxon>
        <taxon>eudicotyledons</taxon>
        <taxon>Gunneridae</taxon>
        <taxon>Pentapetalae</taxon>
        <taxon>rosids</taxon>
        <taxon>fabids</taxon>
        <taxon>Fabales</taxon>
        <taxon>Fabaceae</taxon>
        <taxon>Papilionoideae</taxon>
        <taxon>50 kb inversion clade</taxon>
        <taxon>dalbergioids sensu lato</taxon>
        <taxon>Dalbergieae</taxon>
        <taxon>Pterocarpus clade</taxon>
        <taxon>Stylosanthes</taxon>
    </lineage>
</organism>
<dbReference type="EMBL" id="JASCZI010241851">
    <property type="protein sequence ID" value="MED6207710.1"/>
    <property type="molecule type" value="Genomic_DNA"/>
</dbReference>
<feature type="compositionally biased region" description="Basic and acidic residues" evidence="1">
    <location>
        <begin position="1"/>
        <end position="10"/>
    </location>
</feature>
<sequence>MAKKGKDSGKQKGRQRDKKDKGKRHQELPRDLPTIVEEDVSNLDDQILGYLHELKQEISRRHDTIMTTLSVNASQIQTLAALLGQQGKAIEVLTKTVSELEAARNAVQNTDNVTFR</sequence>
<protein>
    <submittedName>
        <fullName evidence="2">Uncharacterized protein</fullName>
    </submittedName>
</protein>
<feature type="region of interest" description="Disordered" evidence="1">
    <location>
        <begin position="1"/>
        <end position="35"/>
    </location>
</feature>
<accession>A0ABU6YEC0</accession>
<comment type="caution">
    <text evidence="2">The sequence shown here is derived from an EMBL/GenBank/DDBJ whole genome shotgun (WGS) entry which is preliminary data.</text>
</comment>
<evidence type="ECO:0000313" key="2">
    <source>
        <dbReference type="EMBL" id="MED6207710.1"/>
    </source>
</evidence>
<evidence type="ECO:0000256" key="1">
    <source>
        <dbReference type="SAM" id="MobiDB-lite"/>
    </source>
</evidence>
<gene>
    <name evidence="2" type="ORF">PIB30_038176</name>
</gene>
<reference evidence="2 3" key="1">
    <citation type="journal article" date="2023" name="Plants (Basel)">
        <title>Bridging the Gap: Combining Genomics and Transcriptomics Approaches to Understand Stylosanthes scabra, an Orphan Legume from the Brazilian Caatinga.</title>
        <authorList>
            <person name="Ferreira-Neto J.R.C."/>
            <person name="da Silva M.D."/>
            <person name="Binneck E."/>
            <person name="de Melo N.F."/>
            <person name="da Silva R.H."/>
            <person name="de Melo A.L.T.M."/>
            <person name="Pandolfi V."/>
            <person name="Bustamante F.O."/>
            <person name="Brasileiro-Vidal A.C."/>
            <person name="Benko-Iseppon A.M."/>
        </authorList>
    </citation>
    <scope>NUCLEOTIDE SEQUENCE [LARGE SCALE GENOMIC DNA]</scope>
    <source>
        <tissue evidence="2">Leaves</tissue>
    </source>
</reference>
<name>A0ABU6YEC0_9FABA</name>
<proteinExistence type="predicted"/>
<evidence type="ECO:0000313" key="3">
    <source>
        <dbReference type="Proteomes" id="UP001341840"/>
    </source>
</evidence>
<feature type="compositionally biased region" description="Basic and acidic residues" evidence="1">
    <location>
        <begin position="17"/>
        <end position="30"/>
    </location>
</feature>